<feature type="domain" description="RING-type" evidence="2">
    <location>
        <begin position="24"/>
        <end position="72"/>
    </location>
</feature>
<organism evidence="3 4">
    <name type="scientific">Endocarpon pusillum (strain Z07020 / HMAS-L-300199)</name>
    <name type="common">Lichen-forming fungus</name>
    <dbReference type="NCBI Taxonomy" id="1263415"/>
    <lineage>
        <taxon>Eukaryota</taxon>
        <taxon>Fungi</taxon>
        <taxon>Dikarya</taxon>
        <taxon>Ascomycota</taxon>
        <taxon>Pezizomycotina</taxon>
        <taxon>Eurotiomycetes</taxon>
        <taxon>Chaetothyriomycetidae</taxon>
        <taxon>Verrucariales</taxon>
        <taxon>Verrucariaceae</taxon>
        <taxon>Endocarpon</taxon>
    </lineage>
</organism>
<dbReference type="EMBL" id="KE721469">
    <property type="protein sequence ID" value="ERF69231.1"/>
    <property type="molecule type" value="Genomic_DNA"/>
</dbReference>
<reference evidence="4" key="1">
    <citation type="journal article" date="2014" name="BMC Genomics">
        <title>Genome characteristics reveal the impact of lichenization on lichen-forming fungus Endocarpon pusillum Hedwig (Verrucariales, Ascomycota).</title>
        <authorList>
            <person name="Wang Y.-Y."/>
            <person name="Liu B."/>
            <person name="Zhang X.-Y."/>
            <person name="Zhou Q.-M."/>
            <person name="Zhang T."/>
            <person name="Li H."/>
            <person name="Yu Y.-F."/>
            <person name="Zhang X.-L."/>
            <person name="Hao X.-Y."/>
            <person name="Wang M."/>
            <person name="Wang L."/>
            <person name="Wei J.-C."/>
        </authorList>
    </citation>
    <scope>NUCLEOTIDE SEQUENCE [LARGE SCALE GENOMIC DNA]</scope>
    <source>
        <strain evidence="4">Z07020 / HMAS-L-300199</strain>
    </source>
</reference>
<accession>U1GC21</accession>
<keyword evidence="1" id="KW-0479">Metal-binding</keyword>
<dbReference type="OrthoDB" id="10287966at2759"/>
<evidence type="ECO:0000313" key="3">
    <source>
        <dbReference type="EMBL" id="ERF69231.1"/>
    </source>
</evidence>
<dbReference type="InterPro" id="IPR001841">
    <property type="entry name" value="Znf_RING"/>
</dbReference>
<name>U1GC21_ENDPU</name>
<dbReference type="Proteomes" id="UP000019373">
    <property type="component" value="Unassembled WGS sequence"/>
</dbReference>
<dbReference type="PROSITE" id="PS50089">
    <property type="entry name" value="ZF_RING_2"/>
    <property type="match status" value="1"/>
</dbReference>
<sequence>MEISTADPRNLRIGTGPGIRGKTCDICMEALRDDHASISHVACQNTFHKTCFDAWARCNFSQSVPITCPKCRATLSSPAPLPLPNPLAGSLFYAEAPWPIYPQEVRSFSERCLATTESEMYDYFVGAGFPTTAFLDRVGRDNERASAWIADYFIRLSCAQNLNDNEAFARVARAGDNAREVRFTEEGVDTFLEEVGPGEVATDREIIDSMGTRRPRPSVARFFDNNPGPAYRWLTSNMAHTQRELGLDIDQMNVVKRAFLASVRQALQARQQNA</sequence>
<dbReference type="RefSeq" id="XP_007805291.1">
    <property type="nucleotide sequence ID" value="XM_007807100.1"/>
</dbReference>
<protein>
    <recommendedName>
        <fullName evidence="2">RING-type domain-containing protein</fullName>
    </recommendedName>
</protein>
<gene>
    <name evidence="3" type="ORF">EPUS_01188</name>
</gene>
<evidence type="ECO:0000259" key="2">
    <source>
        <dbReference type="PROSITE" id="PS50089"/>
    </source>
</evidence>
<keyword evidence="4" id="KW-1185">Reference proteome</keyword>
<dbReference type="AlphaFoldDB" id="U1GC21"/>
<dbReference type="HOGENOM" id="CLU_1015735_0_0_1"/>
<dbReference type="GO" id="GO:0008270">
    <property type="term" value="F:zinc ion binding"/>
    <property type="evidence" value="ECO:0007669"/>
    <property type="project" value="UniProtKB-KW"/>
</dbReference>
<proteinExistence type="predicted"/>
<keyword evidence="1" id="KW-0862">Zinc</keyword>
<dbReference type="Gene3D" id="3.30.40.10">
    <property type="entry name" value="Zinc/RING finger domain, C3HC4 (zinc finger)"/>
    <property type="match status" value="1"/>
</dbReference>
<evidence type="ECO:0000313" key="4">
    <source>
        <dbReference type="Proteomes" id="UP000019373"/>
    </source>
</evidence>
<dbReference type="InterPro" id="IPR013083">
    <property type="entry name" value="Znf_RING/FYVE/PHD"/>
</dbReference>
<evidence type="ECO:0000256" key="1">
    <source>
        <dbReference type="PROSITE-ProRule" id="PRU00175"/>
    </source>
</evidence>
<keyword evidence="1" id="KW-0863">Zinc-finger</keyword>
<dbReference type="GeneID" id="19236246"/>
<dbReference type="SUPFAM" id="SSF57850">
    <property type="entry name" value="RING/U-box"/>
    <property type="match status" value="1"/>
</dbReference>
<dbReference type="Pfam" id="PF13639">
    <property type="entry name" value="zf-RING_2"/>
    <property type="match status" value="1"/>
</dbReference>